<evidence type="ECO:0000313" key="1">
    <source>
        <dbReference type="EMBL" id="RIB06511.1"/>
    </source>
</evidence>
<proteinExistence type="predicted"/>
<protein>
    <recommendedName>
        <fullName evidence="3">SWIM-type domain-containing protein</fullName>
    </recommendedName>
</protein>
<evidence type="ECO:0008006" key="3">
    <source>
        <dbReference type="Google" id="ProtNLM"/>
    </source>
</evidence>
<dbReference type="EMBL" id="QKWP01001801">
    <property type="protein sequence ID" value="RIB06511.1"/>
    <property type="molecule type" value="Genomic_DNA"/>
</dbReference>
<comment type="caution">
    <text evidence="1">The sequence shown here is derived from an EMBL/GenBank/DDBJ whole genome shotgun (WGS) entry which is preliminary data.</text>
</comment>
<feature type="non-terminal residue" evidence="1">
    <location>
        <position position="134"/>
    </location>
</feature>
<dbReference type="AlphaFoldDB" id="A0A397U9Y8"/>
<organism evidence="1 2">
    <name type="scientific">Gigaspora rosea</name>
    <dbReference type="NCBI Taxonomy" id="44941"/>
    <lineage>
        <taxon>Eukaryota</taxon>
        <taxon>Fungi</taxon>
        <taxon>Fungi incertae sedis</taxon>
        <taxon>Mucoromycota</taxon>
        <taxon>Glomeromycotina</taxon>
        <taxon>Glomeromycetes</taxon>
        <taxon>Diversisporales</taxon>
        <taxon>Gigasporaceae</taxon>
        <taxon>Gigaspora</taxon>
    </lineage>
</organism>
<name>A0A397U9Y8_9GLOM</name>
<dbReference type="OrthoDB" id="2404523at2759"/>
<sequence>MMKVKEKWVGVYTSRIMHFGATTTQRVKGIYSAIKHILETSESLIKAFNNLDRWLRLHNKESSLQNENESIGIDPLLVHNNKSRLAPLLGKVAQFALNHIKNEFLKATMYKACLCELCVNYNIPCKHMLPTKGV</sequence>
<keyword evidence="2" id="KW-1185">Reference proteome</keyword>
<dbReference type="Proteomes" id="UP000266673">
    <property type="component" value="Unassembled WGS sequence"/>
</dbReference>
<evidence type="ECO:0000313" key="2">
    <source>
        <dbReference type="Proteomes" id="UP000266673"/>
    </source>
</evidence>
<gene>
    <name evidence="1" type="ORF">C2G38_2115875</name>
</gene>
<reference evidence="1 2" key="1">
    <citation type="submission" date="2018-06" db="EMBL/GenBank/DDBJ databases">
        <title>Comparative genomics reveals the genomic features of Rhizophagus irregularis, R. cerebriforme, R. diaphanum and Gigaspora rosea, and their symbiotic lifestyle signature.</title>
        <authorList>
            <person name="Morin E."/>
            <person name="San Clemente H."/>
            <person name="Chen E.C.H."/>
            <person name="De La Providencia I."/>
            <person name="Hainaut M."/>
            <person name="Kuo A."/>
            <person name="Kohler A."/>
            <person name="Murat C."/>
            <person name="Tang N."/>
            <person name="Roy S."/>
            <person name="Loubradou J."/>
            <person name="Henrissat B."/>
            <person name="Grigoriev I.V."/>
            <person name="Corradi N."/>
            <person name="Roux C."/>
            <person name="Martin F.M."/>
        </authorList>
    </citation>
    <scope>NUCLEOTIDE SEQUENCE [LARGE SCALE GENOMIC DNA]</scope>
    <source>
        <strain evidence="1 2">DAOM 194757</strain>
    </source>
</reference>
<accession>A0A397U9Y8</accession>